<evidence type="ECO:0000313" key="3">
    <source>
        <dbReference type="Proteomes" id="UP001595823"/>
    </source>
</evidence>
<feature type="region of interest" description="Disordered" evidence="1">
    <location>
        <begin position="36"/>
        <end position="60"/>
    </location>
</feature>
<feature type="compositionally biased region" description="Acidic residues" evidence="1">
    <location>
        <begin position="44"/>
        <end position="59"/>
    </location>
</feature>
<gene>
    <name evidence="2" type="ORF">ACFPET_11415</name>
</gene>
<protein>
    <submittedName>
        <fullName evidence="2">Uncharacterized protein</fullName>
    </submittedName>
</protein>
<name>A0ABV8TZH1_9ACTN</name>
<dbReference type="RefSeq" id="WP_380621035.1">
    <property type="nucleotide sequence ID" value="NZ_JBHSDK010000015.1"/>
</dbReference>
<dbReference type="Proteomes" id="UP001595823">
    <property type="component" value="Unassembled WGS sequence"/>
</dbReference>
<comment type="caution">
    <text evidence="2">The sequence shown here is derived from an EMBL/GenBank/DDBJ whole genome shotgun (WGS) entry which is preliminary data.</text>
</comment>
<sequence length="408" mass="44980">MAFTGASRPASARRLAVAGLSVGLLAVAGCDFRTSEAAGPVGDDSAEQSESEPVPDIDPVDMVNETDRLEVELGALERRILRDCMEGEGYTVHDEWQLAEPRVHERDTIADGDYETEFFQSMEKAETFGFGAWVNTGIADRPRWSDLAGQYKSWGFEDVGEEESEGGGEESAPQDNEEFQLLPDEDQYDWYSGFYGEEAAEALYGWMVQDGPVGPEHPDTFAPGGCTADMLDAVYGDDAPEEVNAWTFGSGKVYGIVFEHGVSSEAQDQRESVVAEAVDAEAGQFFSCVGEKGYPGWEFVNGAQLYPKAYWLEAVYADRTDVFEEYVGEISYPEPPEHLPSNLDEVVEAEIAMATAWADCNDRAGLKEAMVEAYTQFDIDYYKGRTREYLDYQDAILDAIETAEEAAS</sequence>
<proteinExistence type="predicted"/>
<evidence type="ECO:0000313" key="2">
    <source>
        <dbReference type="EMBL" id="MFC4335810.1"/>
    </source>
</evidence>
<dbReference type="EMBL" id="JBHSDK010000015">
    <property type="protein sequence ID" value="MFC4335810.1"/>
    <property type="molecule type" value="Genomic_DNA"/>
</dbReference>
<keyword evidence="3" id="KW-1185">Reference proteome</keyword>
<organism evidence="2 3">
    <name type="scientific">Salininema proteolyticum</name>
    <dbReference type="NCBI Taxonomy" id="1607685"/>
    <lineage>
        <taxon>Bacteria</taxon>
        <taxon>Bacillati</taxon>
        <taxon>Actinomycetota</taxon>
        <taxon>Actinomycetes</taxon>
        <taxon>Glycomycetales</taxon>
        <taxon>Glycomycetaceae</taxon>
        <taxon>Salininema</taxon>
    </lineage>
</organism>
<reference evidence="3" key="1">
    <citation type="journal article" date="2019" name="Int. J. Syst. Evol. Microbiol.">
        <title>The Global Catalogue of Microorganisms (GCM) 10K type strain sequencing project: providing services to taxonomists for standard genome sequencing and annotation.</title>
        <authorList>
            <consortium name="The Broad Institute Genomics Platform"/>
            <consortium name="The Broad Institute Genome Sequencing Center for Infectious Disease"/>
            <person name="Wu L."/>
            <person name="Ma J."/>
        </authorList>
    </citation>
    <scope>NUCLEOTIDE SEQUENCE [LARGE SCALE GENOMIC DNA]</scope>
    <source>
        <strain evidence="3">IBRC-M 10908</strain>
    </source>
</reference>
<evidence type="ECO:0000256" key="1">
    <source>
        <dbReference type="SAM" id="MobiDB-lite"/>
    </source>
</evidence>
<accession>A0ABV8TZH1</accession>